<sequence>MWFGGNQWNHFWVNGMPELISRDPPGPYSRICLWWVALCGARPICSTIRRWSPLAHPTILLQLHPHPPPQPCSFLSPLFPSSPPSR</sequence>
<reference evidence="1" key="2">
    <citation type="submission" date="2025-09" db="UniProtKB">
        <authorList>
            <consortium name="Ensembl"/>
        </authorList>
    </citation>
    <scope>IDENTIFICATION</scope>
</reference>
<accession>A0A2K5XQS9</accession>
<organism evidence="1 2">
    <name type="scientific">Mandrillus leucophaeus</name>
    <name type="common">Drill</name>
    <name type="synonym">Papio leucophaeus</name>
    <dbReference type="NCBI Taxonomy" id="9568"/>
    <lineage>
        <taxon>Eukaryota</taxon>
        <taxon>Metazoa</taxon>
        <taxon>Chordata</taxon>
        <taxon>Craniata</taxon>
        <taxon>Vertebrata</taxon>
        <taxon>Euteleostomi</taxon>
        <taxon>Mammalia</taxon>
        <taxon>Eutheria</taxon>
        <taxon>Euarchontoglires</taxon>
        <taxon>Primates</taxon>
        <taxon>Haplorrhini</taxon>
        <taxon>Catarrhini</taxon>
        <taxon>Cercopithecidae</taxon>
        <taxon>Cercopithecinae</taxon>
        <taxon>Mandrillus</taxon>
    </lineage>
</organism>
<dbReference type="OMA" id="CGARPIC"/>
<dbReference type="Proteomes" id="UP000233140">
    <property type="component" value="Unassembled WGS sequence"/>
</dbReference>
<evidence type="ECO:0000313" key="1">
    <source>
        <dbReference type="Ensembl" id="ENSMLEP00000005664.1"/>
    </source>
</evidence>
<evidence type="ECO:0000313" key="2">
    <source>
        <dbReference type="Proteomes" id="UP000233140"/>
    </source>
</evidence>
<keyword evidence="2" id="KW-1185">Reference proteome</keyword>
<dbReference type="AlphaFoldDB" id="A0A2K5XQS9"/>
<dbReference type="Ensembl" id="ENSMLET00000026981.1">
    <property type="protein sequence ID" value="ENSMLEP00000005664.1"/>
    <property type="gene ID" value="ENSMLEG00000024669.1"/>
</dbReference>
<protein>
    <submittedName>
        <fullName evidence="1">Uncharacterized protein</fullName>
    </submittedName>
</protein>
<name>A0A2K5XQS9_MANLE</name>
<proteinExistence type="predicted"/>
<reference evidence="1" key="1">
    <citation type="submission" date="2025-08" db="UniProtKB">
        <authorList>
            <consortium name="Ensembl"/>
        </authorList>
    </citation>
    <scope>IDENTIFICATION</scope>
</reference>